<protein>
    <recommendedName>
        <fullName evidence="4">Proteophosphoglycan ppg4</fullName>
    </recommendedName>
</protein>
<feature type="region of interest" description="Disordered" evidence="1">
    <location>
        <begin position="282"/>
        <end position="395"/>
    </location>
</feature>
<feature type="region of interest" description="Disordered" evidence="1">
    <location>
        <begin position="474"/>
        <end position="494"/>
    </location>
</feature>
<reference evidence="3" key="1">
    <citation type="submission" date="2024-06" db="EMBL/GenBank/DDBJ databases">
        <title>Multi-omics analyses provide insights into the biosynthesis of the anticancer antibiotic pleurotin in Hohenbuehelia grisea.</title>
        <authorList>
            <person name="Weaver J.A."/>
            <person name="Alberti F."/>
        </authorList>
    </citation>
    <scope>NUCLEOTIDE SEQUENCE [LARGE SCALE GENOMIC DNA]</scope>
    <source>
        <strain evidence="3">T-177</strain>
    </source>
</reference>
<feature type="region of interest" description="Disordered" evidence="1">
    <location>
        <begin position="190"/>
        <end position="251"/>
    </location>
</feature>
<feature type="compositionally biased region" description="Pro residues" evidence="1">
    <location>
        <begin position="305"/>
        <end position="322"/>
    </location>
</feature>
<evidence type="ECO:0000313" key="2">
    <source>
        <dbReference type="EMBL" id="KAL0954422.1"/>
    </source>
</evidence>
<feature type="region of interest" description="Disordered" evidence="1">
    <location>
        <begin position="1"/>
        <end position="31"/>
    </location>
</feature>
<feature type="compositionally biased region" description="Pro residues" evidence="1">
    <location>
        <begin position="242"/>
        <end position="251"/>
    </location>
</feature>
<feature type="region of interest" description="Disordered" evidence="1">
    <location>
        <begin position="128"/>
        <end position="148"/>
    </location>
</feature>
<evidence type="ECO:0000256" key="1">
    <source>
        <dbReference type="SAM" id="MobiDB-lite"/>
    </source>
</evidence>
<comment type="caution">
    <text evidence="2">The sequence shown here is derived from an EMBL/GenBank/DDBJ whole genome shotgun (WGS) entry which is preliminary data.</text>
</comment>
<keyword evidence="3" id="KW-1185">Reference proteome</keyword>
<accession>A0ABR3JG84</accession>
<dbReference type="EMBL" id="JASNQZ010000007">
    <property type="protein sequence ID" value="KAL0954422.1"/>
    <property type="molecule type" value="Genomic_DNA"/>
</dbReference>
<gene>
    <name evidence="2" type="ORF">HGRIS_003408</name>
</gene>
<sequence length="722" mass="75798">MAEVQAAPRASPFAGTHDLAQTNDQDISKSRKIFRRITTKLRLPLAAHIPSPPSLPRIAPPPQAVNSFASKENRDAALRARGLLPPLRPNPDLSVQEAHQDRRFSVVLPVEENEDEVTAAKRIKEEWEARNRSPVSSPRAGSRTEPDMTRTRLNAFKFGGVSASASAPSLVVTDPLAVCEASARLQLSPVEEVTTPPLPSSSSVKSPASRSPSMRSNFSRASRPGPLDAPRKRSMPNLRPSPTTPLPPLPVDPEVSLALSVPLPPSPSPPILPASLEAHLVPLPPSPVPASLDSPSDTYDAYSIPLPPSPALVPSIPSPPNSVIPDTSGEETPKADIARQTRNPLEISASAFSPSSSPSLGTNDTLTPPRLLAPPSPTALSIGEASEETPSVSNASFTTPSLCVDNASQVNTISTFASTSESSSPGALRATLKVRPPEHAIPVILESPVEEAIVPSIVAGDEADAQHVIEPEKDASAAHMRRREPRNRSTTDPGVLNTAAVHAKRKSLGFFRRADGNVTDASSIASEASDGLSVGSNSKAQAQAKKRTSVSAAIKKGFRRSVIGNLTRSNKAAKGFDASHLPPSPTLPGAFGTQGPASPVLGADAATEHGEKAAGGAHAAAQASSLPANRSVPSLLAGRNPRRGATMPTPPPPPARGRLQMPLRVGVNAQESARRMSLSPPEPTSPRLALAPTMHNRASILIETNKIEDEESQRLSELAFLV</sequence>
<evidence type="ECO:0008006" key="4">
    <source>
        <dbReference type="Google" id="ProtNLM"/>
    </source>
</evidence>
<feature type="compositionally biased region" description="Low complexity" evidence="1">
    <location>
        <begin position="348"/>
        <end position="359"/>
    </location>
</feature>
<dbReference type="Proteomes" id="UP001556367">
    <property type="component" value="Unassembled WGS sequence"/>
</dbReference>
<evidence type="ECO:0000313" key="3">
    <source>
        <dbReference type="Proteomes" id="UP001556367"/>
    </source>
</evidence>
<name>A0ABR3JG84_9AGAR</name>
<proteinExistence type="predicted"/>
<organism evidence="2 3">
    <name type="scientific">Hohenbuehelia grisea</name>
    <dbReference type="NCBI Taxonomy" id="104357"/>
    <lineage>
        <taxon>Eukaryota</taxon>
        <taxon>Fungi</taxon>
        <taxon>Dikarya</taxon>
        <taxon>Basidiomycota</taxon>
        <taxon>Agaricomycotina</taxon>
        <taxon>Agaricomycetes</taxon>
        <taxon>Agaricomycetidae</taxon>
        <taxon>Agaricales</taxon>
        <taxon>Pleurotineae</taxon>
        <taxon>Pleurotaceae</taxon>
        <taxon>Hohenbuehelia</taxon>
    </lineage>
</organism>
<feature type="compositionally biased region" description="Low complexity" evidence="1">
    <location>
        <begin position="200"/>
        <end position="213"/>
    </location>
</feature>
<feature type="compositionally biased region" description="Low complexity" evidence="1">
    <location>
        <begin position="614"/>
        <end position="623"/>
    </location>
</feature>
<feature type="region of interest" description="Disordered" evidence="1">
    <location>
        <begin position="574"/>
        <end position="659"/>
    </location>
</feature>
<feature type="region of interest" description="Disordered" evidence="1">
    <location>
        <begin position="528"/>
        <end position="550"/>
    </location>
</feature>